<accession>A0AAF5CZT2</accession>
<reference evidence="5" key="1">
    <citation type="submission" date="2024-02" db="UniProtKB">
        <authorList>
            <consortium name="WormBaseParasite"/>
        </authorList>
    </citation>
    <scope>IDENTIFICATION</scope>
</reference>
<dbReference type="InterPro" id="IPR005062">
    <property type="entry name" value="SAC3/GANP/THP3_conserved"/>
</dbReference>
<protein>
    <submittedName>
        <fullName evidence="5">PCI domain-containing protein</fullName>
    </submittedName>
</protein>
<feature type="chain" id="PRO_5042204052" evidence="2">
    <location>
        <begin position="24"/>
        <end position="1502"/>
    </location>
</feature>
<dbReference type="InterPro" id="IPR045107">
    <property type="entry name" value="SAC3/GANP/THP3"/>
</dbReference>
<dbReference type="InterPro" id="IPR000717">
    <property type="entry name" value="PCI_dom"/>
</dbReference>
<dbReference type="GO" id="GO:0070390">
    <property type="term" value="C:transcription export complex 2"/>
    <property type="evidence" value="ECO:0007669"/>
    <property type="project" value="TreeGrafter"/>
</dbReference>
<organism evidence="4 5">
    <name type="scientific">Strongyloides stercoralis</name>
    <name type="common">Threadworm</name>
    <dbReference type="NCBI Taxonomy" id="6248"/>
    <lineage>
        <taxon>Eukaryota</taxon>
        <taxon>Metazoa</taxon>
        <taxon>Ecdysozoa</taxon>
        <taxon>Nematoda</taxon>
        <taxon>Chromadorea</taxon>
        <taxon>Rhabditida</taxon>
        <taxon>Tylenchina</taxon>
        <taxon>Panagrolaimomorpha</taxon>
        <taxon>Strongyloidoidea</taxon>
        <taxon>Strongyloididae</taxon>
        <taxon>Strongyloides</taxon>
    </lineage>
</organism>
<evidence type="ECO:0000313" key="5">
    <source>
        <dbReference type="WBParaSite" id="TCONS_00004574.p1"/>
    </source>
</evidence>
<dbReference type="Gene3D" id="1.25.40.990">
    <property type="match status" value="2"/>
</dbReference>
<sequence length="1502" mass="175975">LEISLPCITFLLLMSTITVPTNSFKRKRVNNISTKCSKKVLSLKALYGKKCETIREKYELLDKRDSIIRSFLYEKGNTASTDIVKGTLESMCSEKEIYLRTMERLISIYEQDCNKKIKIEKMVKKYRRSAADQEKPLPHELRTDKCLTMTLNYLLNNVKPEKNSTNTKLSKWYDFMWDRTRSIRKDLMQQDIVNENSLYIYEVCARFHIFNAFNLHHLSMDEFDPKLNLEQIKQCLTSVFLCYEQMEMEGIKCENEKEFRCYELIINFHNKNLLSKIRSFKKEIYHSNEYQKVMKLAHQFYYGNYVKFFEILNEIENPLIICLCHQYLCEVRCNAINVIKIAYNKTKLPFDYLTEILYIENKDELMTFGIQCGLEVDVNNDNLFLVKNNTTDKCKYINIKDEWIKDKLNASLESIIKISESKDSTFCNTVPVSFDNSNRYVNDPIFYFYTNNLVLLTSKSQLSEQVNKNAVPQDPSKSIFGSSTFGQPKVNLDKGNDNGLSFSFNPSSSKDADNSSNDKKISVFGGKSQSSSFSTSTSNNIFSKSFFNDNVGVKDSDASKNSKFTQNESDKFSFGKNIFKNEIGESNGKIFSGKSSIFKNGESSLQSSSEVVQPRKRKGGNSFMGISKYLQKISNENTRVDSDTLKRVASIKKSIFNNKLLESVNGDVEEFGVNVNNFSEKNDTKNKLNDKDSFDRISTLKRLSAVKKTLPFNTSDKITNQKSHMFSSKKQIPDSSDTVYQNPHQYNIYNEQVSDTEIQARKELMTLIGKHCPSDMDKYEILKKRNQIMNKGRIIDTDYRTADSKIGILENMCSELEYYTRIVQKRVSPYECNEDGSFNINLMIKDFERSAADQEYPLPHELRTEECLIKTLRYLFIMIVPFVPEEKHSQEVWYDFIWHRTRSIRKDLMQQGITSKNAVQIFEACARFHIYVSYRLCNLNALEFSQKLNNEHLSKSMHSIRHCYEDLAKENIFCSNEVEFSCYELLMNLHDPKVLSKTNRFRREIMESDKMKTTIRLVKEYQSNNYVKFFQIVKNECDFLQCCLLHRYFSEFRCRAMKIILTAYNNCTMHLEYLTDILSLDDVCDTMKLISFYHLDYSKSDPMLLILSRIDTTEIEIEDEYTGDKWIDGKLNSQLAAILLGTSDLETPKFPEFCLSFDDKDCFNNDLVSKKFIEGNKMDPEKIKLLEEKRLKEETISNYTTFLLEYTTQNIKIDFIKNAFQFEIQIASCTKKITGDIFNNFEDIRMETIKNICNEVYQNEYIKNRENLKKQRNDIISTYSTNIAKNLIDDIRINNLKTITETVLRNEIKTLLDGEIISITKNLVYNVLSTTRNKIIENISLNVYQSEVVEVKKAIDRIKKRRINRIVVNCATFWVNVARENIERRNYKLKTLNSLPEKPLNIPCSEVAKKFRIKRVYKFRDEHTSEEIKLNKKRKSCGNIIKQLEEIKFEQKLEEFIERRRKRLAFKAFNIWLYNTKLIQKRRQVLTIFEKSNNSTILSFLN</sequence>
<name>A0AAF5CZT2_STRER</name>
<evidence type="ECO:0000256" key="2">
    <source>
        <dbReference type="SAM" id="SignalP"/>
    </source>
</evidence>
<dbReference type="GO" id="GO:0005737">
    <property type="term" value="C:cytoplasm"/>
    <property type="evidence" value="ECO:0007669"/>
    <property type="project" value="TreeGrafter"/>
</dbReference>
<proteinExistence type="inferred from homology"/>
<dbReference type="PANTHER" id="PTHR12436">
    <property type="entry name" value="80 KDA MCM3-ASSOCIATED PROTEIN"/>
    <property type="match status" value="1"/>
</dbReference>
<feature type="domain" description="PCI" evidence="3">
    <location>
        <begin position="228"/>
        <end position="402"/>
    </location>
</feature>
<dbReference type="WBParaSite" id="TCONS_00004574.p1">
    <property type="protein sequence ID" value="TCONS_00004574.p1"/>
    <property type="gene ID" value="XLOC_002234"/>
</dbReference>
<evidence type="ECO:0000259" key="3">
    <source>
        <dbReference type="PROSITE" id="PS50250"/>
    </source>
</evidence>
<feature type="signal peptide" evidence="2">
    <location>
        <begin position="1"/>
        <end position="23"/>
    </location>
</feature>
<dbReference type="PROSITE" id="PS50250">
    <property type="entry name" value="PCI"/>
    <property type="match status" value="1"/>
</dbReference>
<dbReference type="Pfam" id="PF03399">
    <property type="entry name" value="SAC3_GANP"/>
    <property type="match status" value="2"/>
</dbReference>
<dbReference type="AlphaFoldDB" id="A0AAF5CZT2"/>
<dbReference type="GO" id="GO:0006406">
    <property type="term" value="P:mRNA export from nucleus"/>
    <property type="evidence" value="ECO:0007669"/>
    <property type="project" value="TreeGrafter"/>
</dbReference>
<evidence type="ECO:0000313" key="4">
    <source>
        <dbReference type="Proteomes" id="UP000035681"/>
    </source>
</evidence>
<comment type="similarity">
    <text evidence="1">Belongs to the SAC3 family.</text>
</comment>
<keyword evidence="2" id="KW-0732">Signal</keyword>
<dbReference type="Proteomes" id="UP000035681">
    <property type="component" value="Unplaced"/>
</dbReference>
<keyword evidence="4" id="KW-1185">Reference proteome</keyword>
<dbReference type="PANTHER" id="PTHR12436:SF3">
    <property type="entry name" value="GERMINAL-CENTER ASSOCIATED NUCLEAR PROTEIN"/>
    <property type="match status" value="1"/>
</dbReference>
<evidence type="ECO:0000256" key="1">
    <source>
        <dbReference type="ARBA" id="ARBA00038443"/>
    </source>
</evidence>